<organism evidence="2 3">
    <name type="scientific">Neobacillus cucumis</name>
    <dbReference type="NCBI Taxonomy" id="1740721"/>
    <lineage>
        <taxon>Bacteria</taxon>
        <taxon>Bacillati</taxon>
        <taxon>Bacillota</taxon>
        <taxon>Bacilli</taxon>
        <taxon>Bacillales</taxon>
        <taxon>Bacillaceae</taxon>
        <taxon>Neobacillus</taxon>
    </lineage>
</organism>
<feature type="region of interest" description="Disordered" evidence="1">
    <location>
        <begin position="29"/>
        <end position="66"/>
    </location>
</feature>
<proteinExistence type="predicted"/>
<accession>A0A2N5HFL7</accession>
<comment type="caution">
    <text evidence="2">The sequence shown here is derived from an EMBL/GenBank/DDBJ whole genome shotgun (WGS) entry which is preliminary data.</text>
</comment>
<name>A0A2N5HFL7_9BACI</name>
<protein>
    <submittedName>
        <fullName evidence="2">Multidrug transporter</fullName>
    </submittedName>
</protein>
<dbReference type="AlphaFoldDB" id="A0A2N5HFL7"/>
<sequence length="66" mass="6973">MTHVFIIYCESKVFIEYTLLIGAEGAKTPAGVRGRGDPAGAFAPRRLPGTPAESEAPGAQINRPFA</sequence>
<keyword evidence="3" id="KW-1185">Reference proteome</keyword>
<reference evidence="2 3" key="1">
    <citation type="submission" date="2017-11" db="EMBL/GenBank/DDBJ databases">
        <title>Comparitive Functional Genomics of Dry Heat Resistant strains isolated from the Viking Spacecraft.</title>
        <authorList>
            <person name="Seuylemezian A."/>
            <person name="Cooper K."/>
            <person name="Vaishampayan P."/>
        </authorList>
    </citation>
    <scope>NUCLEOTIDE SEQUENCE [LARGE SCALE GENOMIC DNA]</scope>
    <source>
        <strain evidence="2 3">V32-6</strain>
    </source>
</reference>
<gene>
    <name evidence="2" type="ORF">CVD27_11775</name>
</gene>
<evidence type="ECO:0000313" key="3">
    <source>
        <dbReference type="Proteomes" id="UP000234950"/>
    </source>
</evidence>
<dbReference type="Proteomes" id="UP000234950">
    <property type="component" value="Unassembled WGS sequence"/>
</dbReference>
<evidence type="ECO:0000313" key="2">
    <source>
        <dbReference type="EMBL" id="PLS04320.1"/>
    </source>
</evidence>
<dbReference type="OrthoDB" id="2943010at2"/>
<evidence type="ECO:0000256" key="1">
    <source>
        <dbReference type="SAM" id="MobiDB-lite"/>
    </source>
</evidence>
<dbReference type="EMBL" id="PGVE01000043">
    <property type="protein sequence ID" value="PLS04320.1"/>
    <property type="molecule type" value="Genomic_DNA"/>
</dbReference>